<accession>A0A423XBC7</accession>
<feature type="domain" description="SMODS and SLOG-associating 2TM effector" evidence="3">
    <location>
        <begin position="153"/>
        <end position="274"/>
    </location>
</feature>
<sequence>MAKRMTQYLAVRWYEPHSRVMGSPSHDRPPSQSDMSEAQETAGPTLGEQTPAVSQDRKPRAPPDNGASPSKTSVAASRLATDTPGSAYQLPKASTQIQWPAPLGGHPRPSSDENVIIFRRAIGINSDLAPPATSSSSLLEQGTREPMGIYLSVLEEQRKRVLQHFVMSWGLNLLHFSQIVIGATLAALGSNASNSAVIITVMGSINTVIAGTLALLKGQGLPERLHQDADEFRKLRDWLEETDSLLATGIIGRNRKEVGVLVESAFRKYNSAKQSAESNRPENYVPDPGSVRNKSRRSSGTGSNDDNGKGPSI</sequence>
<feature type="compositionally biased region" description="Polar residues" evidence="1">
    <location>
        <begin position="30"/>
        <end position="39"/>
    </location>
</feature>
<proteinExistence type="predicted"/>
<protein>
    <recommendedName>
        <fullName evidence="3">SMODS and SLOG-associating 2TM effector domain-containing protein</fullName>
    </recommendedName>
</protein>
<dbReference type="AlphaFoldDB" id="A0A423XBC7"/>
<dbReference type="OrthoDB" id="4472872at2759"/>
<comment type="caution">
    <text evidence="4">The sequence shown here is derived from an EMBL/GenBank/DDBJ whole genome shotgun (WGS) entry which is preliminary data.</text>
</comment>
<gene>
    <name evidence="4" type="ORF">VPNG_04862</name>
</gene>
<feature type="region of interest" description="Disordered" evidence="1">
    <location>
        <begin position="271"/>
        <end position="313"/>
    </location>
</feature>
<dbReference type="InParanoid" id="A0A423XBC7"/>
<dbReference type="InterPro" id="IPR041622">
    <property type="entry name" value="SLATT_fungi"/>
</dbReference>
<dbReference type="EMBL" id="LKEB01000021">
    <property type="protein sequence ID" value="ROW13223.1"/>
    <property type="molecule type" value="Genomic_DNA"/>
</dbReference>
<keyword evidence="2" id="KW-0812">Transmembrane</keyword>
<keyword evidence="2" id="KW-0472">Membrane</keyword>
<dbReference type="PANTHER" id="PTHR38793">
    <property type="entry name" value="SLATT_FUNGAL DOMAIN-CONTAINING PROTEIN-RELATED"/>
    <property type="match status" value="1"/>
</dbReference>
<organism evidence="4 5">
    <name type="scientific">Cytospora leucostoma</name>
    <dbReference type="NCBI Taxonomy" id="1230097"/>
    <lineage>
        <taxon>Eukaryota</taxon>
        <taxon>Fungi</taxon>
        <taxon>Dikarya</taxon>
        <taxon>Ascomycota</taxon>
        <taxon>Pezizomycotina</taxon>
        <taxon>Sordariomycetes</taxon>
        <taxon>Sordariomycetidae</taxon>
        <taxon>Diaporthales</taxon>
        <taxon>Cytosporaceae</taxon>
        <taxon>Cytospora</taxon>
    </lineage>
</organism>
<dbReference type="NCBIfam" id="NF033635">
    <property type="entry name" value="SLATT_fungal"/>
    <property type="match status" value="1"/>
</dbReference>
<evidence type="ECO:0000256" key="2">
    <source>
        <dbReference type="SAM" id="Phobius"/>
    </source>
</evidence>
<evidence type="ECO:0000313" key="5">
    <source>
        <dbReference type="Proteomes" id="UP000285146"/>
    </source>
</evidence>
<feature type="transmembrane region" description="Helical" evidence="2">
    <location>
        <begin position="166"/>
        <end position="189"/>
    </location>
</feature>
<evidence type="ECO:0000256" key="1">
    <source>
        <dbReference type="SAM" id="MobiDB-lite"/>
    </source>
</evidence>
<feature type="transmembrane region" description="Helical" evidence="2">
    <location>
        <begin position="195"/>
        <end position="216"/>
    </location>
</feature>
<keyword evidence="5" id="KW-1185">Reference proteome</keyword>
<dbReference type="Proteomes" id="UP000285146">
    <property type="component" value="Unassembled WGS sequence"/>
</dbReference>
<keyword evidence="2" id="KW-1133">Transmembrane helix</keyword>
<evidence type="ECO:0000313" key="4">
    <source>
        <dbReference type="EMBL" id="ROW13223.1"/>
    </source>
</evidence>
<evidence type="ECO:0000259" key="3">
    <source>
        <dbReference type="Pfam" id="PF18142"/>
    </source>
</evidence>
<dbReference type="PANTHER" id="PTHR38793:SF3">
    <property type="entry name" value="SMODS AND SLOG-ASSOCIATING 2TM EFFECTOR DOMAIN-CONTAINING PROTEIN"/>
    <property type="match status" value="1"/>
</dbReference>
<dbReference type="Pfam" id="PF18142">
    <property type="entry name" value="SLATT_fungal"/>
    <property type="match status" value="1"/>
</dbReference>
<feature type="region of interest" description="Disordered" evidence="1">
    <location>
        <begin position="14"/>
        <end position="79"/>
    </location>
</feature>
<name>A0A423XBC7_9PEZI</name>
<reference evidence="4 5" key="1">
    <citation type="submission" date="2015-09" db="EMBL/GenBank/DDBJ databases">
        <title>Host preference determinants of Valsa canker pathogens revealed by comparative genomics.</title>
        <authorList>
            <person name="Yin Z."/>
            <person name="Huang L."/>
        </authorList>
    </citation>
    <scope>NUCLEOTIDE SEQUENCE [LARGE SCALE GENOMIC DNA]</scope>
    <source>
        <strain evidence="4 5">SXYLt</strain>
    </source>
</reference>